<keyword evidence="2" id="KW-1185">Reference proteome</keyword>
<proteinExistence type="predicted"/>
<evidence type="ECO:0000313" key="1">
    <source>
        <dbReference type="EMBL" id="GAU95092.1"/>
    </source>
</evidence>
<name>A0A1D1V525_RAMVA</name>
<dbReference type="EMBL" id="BDGG01000003">
    <property type="protein sequence ID" value="GAU95092.1"/>
    <property type="molecule type" value="Genomic_DNA"/>
</dbReference>
<accession>A0A1D1V525</accession>
<dbReference type="Proteomes" id="UP000186922">
    <property type="component" value="Unassembled WGS sequence"/>
</dbReference>
<gene>
    <name evidence="1" type="primary">RvY_06769-1</name>
    <name evidence="1" type="synonym">RvY_06769.1</name>
    <name evidence="1" type="ORF">RvY_06769</name>
</gene>
<evidence type="ECO:0000313" key="2">
    <source>
        <dbReference type="Proteomes" id="UP000186922"/>
    </source>
</evidence>
<dbReference type="AlphaFoldDB" id="A0A1D1V525"/>
<protein>
    <submittedName>
        <fullName evidence="1">Uncharacterized protein</fullName>
    </submittedName>
</protein>
<sequence length="52" mass="6143">MDTYRHLDLASYDKSYKRRSADKFLVQNQIPVAATDFILKDVSLVLHIDMYH</sequence>
<comment type="caution">
    <text evidence="1">The sequence shown here is derived from an EMBL/GenBank/DDBJ whole genome shotgun (WGS) entry which is preliminary data.</text>
</comment>
<organism evidence="1 2">
    <name type="scientific">Ramazzottius varieornatus</name>
    <name type="common">Water bear</name>
    <name type="synonym">Tardigrade</name>
    <dbReference type="NCBI Taxonomy" id="947166"/>
    <lineage>
        <taxon>Eukaryota</taxon>
        <taxon>Metazoa</taxon>
        <taxon>Ecdysozoa</taxon>
        <taxon>Tardigrada</taxon>
        <taxon>Eutardigrada</taxon>
        <taxon>Parachela</taxon>
        <taxon>Hypsibioidea</taxon>
        <taxon>Ramazzottiidae</taxon>
        <taxon>Ramazzottius</taxon>
    </lineage>
</organism>
<reference evidence="1 2" key="1">
    <citation type="journal article" date="2016" name="Nat. Commun.">
        <title>Extremotolerant tardigrade genome and improved radiotolerance of human cultured cells by tardigrade-unique protein.</title>
        <authorList>
            <person name="Hashimoto T."/>
            <person name="Horikawa D.D."/>
            <person name="Saito Y."/>
            <person name="Kuwahara H."/>
            <person name="Kozuka-Hata H."/>
            <person name="Shin-I T."/>
            <person name="Minakuchi Y."/>
            <person name="Ohishi K."/>
            <person name="Motoyama A."/>
            <person name="Aizu T."/>
            <person name="Enomoto A."/>
            <person name="Kondo K."/>
            <person name="Tanaka S."/>
            <person name="Hara Y."/>
            <person name="Koshikawa S."/>
            <person name="Sagara H."/>
            <person name="Miura T."/>
            <person name="Yokobori S."/>
            <person name="Miyagawa K."/>
            <person name="Suzuki Y."/>
            <person name="Kubo T."/>
            <person name="Oyama M."/>
            <person name="Kohara Y."/>
            <person name="Fujiyama A."/>
            <person name="Arakawa K."/>
            <person name="Katayama T."/>
            <person name="Toyoda A."/>
            <person name="Kunieda T."/>
        </authorList>
    </citation>
    <scope>NUCLEOTIDE SEQUENCE [LARGE SCALE GENOMIC DNA]</scope>
    <source>
        <strain evidence="1 2">YOKOZUNA-1</strain>
    </source>
</reference>